<proteinExistence type="predicted"/>
<dbReference type="GO" id="GO:0016787">
    <property type="term" value="F:hydrolase activity"/>
    <property type="evidence" value="ECO:0007669"/>
    <property type="project" value="InterPro"/>
</dbReference>
<dbReference type="InterPro" id="IPR023214">
    <property type="entry name" value="HAD_sf"/>
</dbReference>
<dbReference type="Gene3D" id="3.40.50.1000">
    <property type="entry name" value="HAD superfamily/HAD-like"/>
    <property type="match status" value="1"/>
</dbReference>
<gene>
    <name evidence="1" type="ORF">AYR66_26770</name>
</gene>
<dbReference type="Pfam" id="PF00702">
    <property type="entry name" value="Hydrolase"/>
    <property type="match status" value="1"/>
</dbReference>
<dbReference type="Proteomes" id="UP000197535">
    <property type="component" value="Unassembled WGS sequence"/>
</dbReference>
<dbReference type="SUPFAM" id="SSF56784">
    <property type="entry name" value="HAD-like"/>
    <property type="match status" value="1"/>
</dbReference>
<dbReference type="EMBL" id="LSTO01000001">
    <property type="protein sequence ID" value="OWW22571.1"/>
    <property type="molecule type" value="Genomic_DNA"/>
</dbReference>
<sequence>MGIEAVTLALDGVIFDTEEAQLRACNAAFDACGLDLQWSLPQLRAAARVHGTANVMNAIAERMSMNAGDTRVVRLATEKNRRFHDIVLAGQPVRSSGCAQLMADALESGCKIAVVTDMPVQTATALLDCAFGNAVTNIFSLVVCGADFAADEGNGPYDLALRTMGVEAGSCVAIDSAVPGLNAARRSGIWTMAVTPYEKDIARITGADIWCPQMQELRDMIERRNTPRVRPERFVTFDALRAFKTGRTAMPVVAKPMPVAA</sequence>
<evidence type="ECO:0008006" key="3">
    <source>
        <dbReference type="Google" id="ProtNLM"/>
    </source>
</evidence>
<dbReference type="PANTHER" id="PTHR42896">
    <property type="entry name" value="XYLULOSE-1,5-BISPHOSPHATE (XUBP) PHOSPHATASE"/>
    <property type="match status" value="1"/>
</dbReference>
<dbReference type="PANTHER" id="PTHR42896:SF2">
    <property type="entry name" value="CBBY-LIKE PROTEIN"/>
    <property type="match status" value="1"/>
</dbReference>
<dbReference type="InterPro" id="IPR036412">
    <property type="entry name" value="HAD-like_sf"/>
</dbReference>
<protein>
    <recommendedName>
        <fullName evidence="3">Haloacid dehalogenase</fullName>
    </recommendedName>
</protein>
<organism evidence="1 2">
    <name type="scientific">Noviherbaspirillum denitrificans</name>
    <dbReference type="NCBI Taxonomy" id="1968433"/>
    <lineage>
        <taxon>Bacteria</taxon>
        <taxon>Pseudomonadati</taxon>
        <taxon>Pseudomonadota</taxon>
        <taxon>Betaproteobacteria</taxon>
        <taxon>Burkholderiales</taxon>
        <taxon>Oxalobacteraceae</taxon>
        <taxon>Noviherbaspirillum</taxon>
    </lineage>
</organism>
<dbReference type="AlphaFoldDB" id="A0A254TIW9"/>
<name>A0A254TIW9_9BURK</name>
<dbReference type="InterPro" id="IPR044999">
    <property type="entry name" value="CbbY-like"/>
</dbReference>
<keyword evidence="2" id="KW-1185">Reference proteome</keyword>
<evidence type="ECO:0000313" key="1">
    <source>
        <dbReference type="EMBL" id="OWW22571.1"/>
    </source>
</evidence>
<dbReference type="InterPro" id="IPR023198">
    <property type="entry name" value="PGP-like_dom2"/>
</dbReference>
<accession>A0A254TIW9</accession>
<reference evidence="1 2" key="1">
    <citation type="submission" date="2016-02" db="EMBL/GenBank/DDBJ databases">
        <authorList>
            <person name="Wen L."/>
            <person name="He K."/>
            <person name="Yang H."/>
        </authorList>
    </citation>
    <scope>NUCLEOTIDE SEQUENCE [LARGE SCALE GENOMIC DNA]</scope>
    <source>
        <strain evidence="1 2">TSA40</strain>
    </source>
</reference>
<dbReference type="RefSeq" id="WP_170942244.1">
    <property type="nucleotide sequence ID" value="NZ_LSTO01000001.1"/>
</dbReference>
<dbReference type="Gene3D" id="1.10.150.240">
    <property type="entry name" value="Putative phosphatase, domain 2"/>
    <property type="match status" value="1"/>
</dbReference>
<comment type="caution">
    <text evidence="1">The sequence shown here is derived from an EMBL/GenBank/DDBJ whole genome shotgun (WGS) entry which is preliminary data.</text>
</comment>
<evidence type="ECO:0000313" key="2">
    <source>
        <dbReference type="Proteomes" id="UP000197535"/>
    </source>
</evidence>